<keyword evidence="2 5" id="KW-0489">Methyltransferase</keyword>
<reference evidence="8 9" key="1">
    <citation type="submission" date="2020-04" db="EMBL/GenBank/DDBJ databases">
        <title>Zoogloea sp. G-4-1-14 isolated from soil.</title>
        <authorList>
            <person name="Dahal R.H."/>
        </authorList>
    </citation>
    <scope>NUCLEOTIDE SEQUENCE [LARGE SCALE GENOMIC DNA]</scope>
    <source>
        <strain evidence="8 9">G-4-1-14</strain>
    </source>
</reference>
<evidence type="ECO:0000256" key="3">
    <source>
        <dbReference type="ARBA" id="ARBA00022679"/>
    </source>
</evidence>
<dbReference type="PIRSF" id="PIRSF000410">
    <property type="entry name" value="CheR"/>
    <property type="match status" value="1"/>
</dbReference>
<dbReference type="InterPro" id="IPR022641">
    <property type="entry name" value="CheR_N"/>
</dbReference>
<dbReference type="PRINTS" id="PR00996">
    <property type="entry name" value="CHERMTFRASE"/>
</dbReference>
<dbReference type="SUPFAM" id="SSF47757">
    <property type="entry name" value="Chemotaxis receptor methyltransferase CheR, N-terminal domain"/>
    <property type="match status" value="1"/>
</dbReference>
<dbReference type="InterPro" id="IPR036804">
    <property type="entry name" value="CheR_N_sf"/>
</dbReference>
<feature type="binding site" evidence="6">
    <location>
        <position position="87"/>
    </location>
    <ligand>
        <name>S-adenosyl-L-methionine</name>
        <dbReference type="ChEBI" id="CHEBI:59789"/>
    </ligand>
</feature>
<feature type="domain" description="CheR-type methyltransferase" evidence="7">
    <location>
        <begin position="8"/>
        <end position="280"/>
    </location>
</feature>
<dbReference type="InterPro" id="IPR029063">
    <property type="entry name" value="SAM-dependent_MTases_sf"/>
</dbReference>
<feature type="binding site" evidence="6">
    <location>
        <position position="125"/>
    </location>
    <ligand>
        <name>S-adenosyl-L-methionine</name>
        <dbReference type="ChEBI" id="CHEBI:59789"/>
    </ligand>
</feature>
<comment type="caution">
    <text evidence="8">The sequence shown here is derived from an EMBL/GenBank/DDBJ whole genome shotgun (WGS) entry which is preliminary data.</text>
</comment>
<dbReference type="EMBL" id="JABBGA010000007">
    <property type="protein sequence ID" value="NML26317.1"/>
    <property type="molecule type" value="Genomic_DNA"/>
</dbReference>
<dbReference type="Gene3D" id="1.10.155.10">
    <property type="entry name" value="Chemotaxis receptor methyltransferase CheR, N-terminal domain"/>
    <property type="match status" value="1"/>
</dbReference>
<dbReference type="InterPro" id="IPR050903">
    <property type="entry name" value="Bact_Chemotaxis_MeTrfase"/>
</dbReference>
<dbReference type="Gene3D" id="3.40.50.150">
    <property type="entry name" value="Vaccinia Virus protein VP39"/>
    <property type="match status" value="1"/>
</dbReference>
<organism evidence="8 9">
    <name type="scientific">Zoogloea dura</name>
    <dbReference type="NCBI Taxonomy" id="2728840"/>
    <lineage>
        <taxon>Bacteria</taxon>
        <taxon>Pseudomonadati</taxon>
        <taxon>Pseudomonadota</taxon>
        <taxon>Betaproteobacteria</taxon>
        <taxon>Rhodocyclales</taxon>
        <taxon>Zoogloeaceae</taxon>
        <taxon>Zoogloea</taxon>
    </lineage>
</organism>
<dbReference type="GO" id="GO:0032259">
    <property type="term" value="P:methylation"/>
    <property type="evidence" value="ECO:0007669"/>
    <property type="project" value="UniProtKB-KW"/>
</dbReference>
<name>A0A848G291_9RHOO</name>
<gene>
    <name evidence="8" type="ORF">HHL15_11240</name>
</gene>
<dbReference type="Pfam" id="PF03705">
    <property type="entry name" value="CheR_N"/>
    <property type="match status" value="1"/>
</dbReference>
<evidence type="ECO:0000256" key="1">
    <source>
        <dbReference type="ARBA" id="ARBA00001541"/>
    </source>
</evidence>
<comment type="catalytic activity">
    <reaction evidence="1 5">
        <text>L-glutamyl-[protein] + S-adenosyl-L-methionine = [protein]-L-glutamate 5-O-methyl ester + S-adenosyl-L-homocysteine</text>
        <dbReference type="Rhea" id="RHEA:24452"/>
        <dbReference type="Rhea" id="RHEA-COMP:10208"/>
        <dbReference type="Rhea" id="RHEA-COMP:10311"/>
        <dbReference type="ChEBI" id="CHEBI:29973"/>
        <dbReference type="ChEBI" id="CHEBI:57856"/>
        <dbReference type="ChEBI" id="CHEBI:59789"/>
        <dbReference type="ChEBI" id="CHEBI:82795"/>
        <dbReference type="EC" id="2.1.1.80"/>
    </reaction>
</comment>
<sequence>MPAPAAGRPTTGAAITDEEFSLFQRLIYRIAGISLSDAKKVLLVGRLSKRLRHYDLANFSQYYRMLAGGQHPEELQVMVDLLTTNETYFFREPRHFEFLRDEIIRPRRSPAPFRVWSAASSTGEEAYTLAMLLAETLNTSPWEIVGSDISTQVLAKAEAAHYPMERNEGIPPDFLVKYCLKGVRAQSGTFLIVPELRRRVRFVQINLTLPVEADIGEFDVIFLRNVMIYFDMETKRKVVGNLLPRLKRGGHLIIGHSETLNGIQQGLEAVRATIYRKPLVE</sequence>
<evidence type="ECO:0000256" key="6">
    <source>
        <dbReference type="PIRSR" id="PIRSR000410-1"/>
    </source>
</evidence>
<accession>A0A848G291</accession>
<dbReference type="EC" id="2.1.1.80" evidence="5"/>
<dbReference type="InterPro" id="IPR000780">
    <property type="entry name" value="CheR_MeTrfase"/>
</dbReference>
<keyword evidence="4 5" id="KW-0949">S-adenosyl-L-methionine</keyword>
<evidence type="ECO:0000256" key="4">
    <source>
        <dbReference type="ARBA" id="ARBA00022691"/>
    </source>
</evidence>
<dbReference type="SUPFAM" id="SSF53335">
    <property type="entry name" value="S-adenosyl-L-methionine-dependent methyltransferases"/>
    <property type="match status" value="1"/>
</dbReference>
<comment type="function">
    <text evidence="5">Methylation of the membrane-bound methyl-accepting chemotaxis proteins (MCP) to form gamma-glutamyl methyl ester residues in MCP.</text>
</comment>
<dbReference type="CDD" id="cd02440">
    <property type="entry name" value="AdoMet_MTases"/>
    <property type="match status" value="1"/>
</dbReference>
<protein>
    <recommendedName>
        <fullName evidence="5">Chemotaxis protein methyltransferase</fullName>
        <ecNumber evidence="5">2.1.1.80</ecNumber>
    </recommendedName>
</protein>
<feature type="binding site" evidence="6">
    <location>
        <begin position="206"/>
        <end position="207"/>
    </location>
    <ligand>
        <name>S-adenosyl-L-methionine</name>
        <dbReference type="ChEBI" id="CHEBI:59789"/>
    </ligand>
</feature>
<evidence type="ECO:0000313" key="9">
    <source>
        <dbReference type="Proteomes" id="UP000580043"/>
    </source>
</evidence>
<evidence type="ECO:0000256" key="5">
    <source>
        <dbReference type="PIRNR" id="PIRNR000410"/>
    </source>
</evidence>
<dbReference type="SMART" id="SM00138">
    <property type="entry name" value="MeTrc"/>
    <property type="match status" value="1"/>
</dbReference>
<dbReference type="RefSeq" id="WP_169145852.1">
    <property type="nucleotide sequence ID" value="NZ_JABBGA010000007.1"/>
</dbReference>
<evidence type="ECO:0000259" key="7">
    <source>
        <dbReference type="PROSITE" id="PS50123"/>
    </source>
</evidence>
<feature type="binding site" evidence="6">
    <location>
        <position position="148"/>
    </location>
    <ligand>
        <name>S-adenosyl-L-methionine</name>
        <dbReference type="ChEBI" id="CHEBI:59789"/>
    </ligand>
</feature>
<dbReference type="Proteomes" id="UP000580043">
    <property type="component" value="Unassembled WGS sequence"/>
</dbReference>
<evidence type="ECO:0000256" key="2">
    <source>
        <dbReference type="ARBA" id="ARBA00022603"/>
    </source>
</evidence>
<feature type="binding site" evidence="6">
    <location>
        <position position="91"/>
    </location>
    <ligand>
        <name>S-adenosyl-L-methionine</name>
        <dbReference type="ChEBI" id="CHEBI:59789"/>
    </ligand>
</feature>
<dbReference type="PANTHER" id="PTHR24422">
    <property type="entry name" value="CHEMOTAXIS PROTEIN METHYLTRANSFERASE"/>
    <property type="match status" value="1"/>
</dbReference>
<keyword evidence="3 5" id="KW-0808">Transferase</keyword>
<dbReference type="GO" id="GO:0008983">
    <property type="term" value="F:protein-glutamate O-methyltransferase activity"/>
    <property type="evidence" value="ECO:0007669"/>
    <property type="project" value="UniProtKB-EC"/>
</dbReference>
<feature type="binding site" evidence="6">
    <location>
        <begin position="224"/>
        <end position="225"/>
    </location>
    <ligand>
        <name>S-adenosyl-L-methionine</name>
        <dbReference type="ChEBI" id="CHEBI:59789"/>
    </ligand>
</feature>
<keyword evidence="9" id="KW-1185">Reference proteome</keyword>
<dbReference type="InterPro" id="IPR022642">
    <property type="entry name" value="CheR_C"/>
</dbReference>
<dbReference type="InterPro" id="IPR026024">
    <property type="entry name" value="Chemotaxis_MeTrfase_CheR"/>
</dbReference>
<dbReference type="AlphaFoldDB" id="A0A848G291"/>
<feature type="binding site" evidence="6">
    <location>
        <position position="85"/>
    </location>
    <ligand>
        <name>S-adenosyl-L-methionine</name>
        <dbReference type="ChEBI" id="CHEBI:59789"/>
    </ligand>
</feature>
<evidence type="ECO:0000313" key="8">
    <source>
        <dbReference type="EMBL" id="NML26317.1"/>
    </source>
</evidence>
<proteinExistence type="predicted"/>
<dbReference type="PANTHER" id="PTHR24422:SF26">
    <property type="entry name" value="CHEMOTAXIS PROTEIN METHYLTRANSFERASE"/>
    <property type="match status" value="1"/>
</dbReference>
<dbReference type="PROSITE" id="PS50123">
    <property type="entry name" value="CHER"/>
    <property type="match status" value="1"/>
</dbReference>
<dbReference type="Pfam" id="PF01739">
    <property type="entry name" value="CheR"/>
    <property type="match status" value="1"/>
</dbReference>